<dbReference type="NCBIfam" id="NF006825">
    <property type="entry name" value="PRK09347.1-2"/>
    <property type="match status" value="1"/>
</dbReference>
<dbReference type="PROSITE" id="PS00859">
    <property type="entry name" value="GTP_CYCLOHYDROL_1_1"/>
    <property type="match status" value="1"/>
</dbReference>
<evidence type="ECO:0000256" key="3">
    <source>
        <dbReference type="ARBA" id="ARBA00012715"/>
    </source>
</evidence>
<dbReference type="GO" id="GO:0005737">
    <property type="term" value="C:cytoplasm"/>
    <property type="evidence" value="ECO:0007669"/>
    <property type="project" value="TreeGrafter"/>
</dbReference>
<feature type="domain" description="GTP cyclohydrolase I" evidence="5">
    <location>
        <begin position="1"/>
        <end position="149"/>
    </location>
</feature>
<evidence type="ECO:0000256" key="4">
    <source>
        <dbReference type="ARBA" id="ARBA00022801"/>
    </source>
</evidence>
<dbReference type="AlphaFoldDB" id="A0A3B0U0K2"/>
<dbReference type="SUPFAM" id="SSF55620">
    <property type="entry name" value="Tetrahydrobiopterin biosynthesis enzymes-like"/>
    <property type="match status" value="1"/>
</dbReference>
<dbReference type="GO" id="GO:0005525">
    <property type="term" value="F:GTP binding"/>
    <property type="evidence" value="ECO:0007669"/>
    <property type="project" value="TreeGrafter"/>
</dbReference>
<feature type="non-terminal residue" evidence="6">
    <location>
        <position position="1"/>
    </location>
</feature>
<proteinExistence type="predicted"/>
<dbReference type="PANTHER" id="PTHR11109:SF7">
    <property type="entry name" value="GTP CYCLOHYDROLASE 1"/>
    <property type="match status" value="1"/>
</dbReference>
<dbReference type="NCBIfam" id="NF006826">
    <property type="entry name" value="PRK09347.1-3"/>
    <property type="match status" value="1"/>
</dbReference>
<reference evidence="6" key="1">
    <citation type="submission" date="2018-06" db="EMBL/GenBank/DDBJ databases">
        <authorList>
            <person name="Zhirakovskaya E."/>
        </authorList>
    </citation>
    <scope>NUCLEOTIDE SEQUENCE</scope>
</reference>
<dbReference type="GO" id="GO:0006729">
    <property type="term" value="P:tetrahydrobiopterin biosynthetic process"/>
    <property type="evidence" value="ECO:0007669"/>
    <property type="project" value="TreeGrafter"/>
</dbReference>
<accession>A0A3B0U0K2</accession>
<comment type="catalytic activity">
    <reaction evidence="1">
        <text>GTP + H2O = 7,8-dihydroneopterin 3'-triphosphate + formate + H(+)</text>
        <dbReference type="Rhea" id="RHEA:17473"/>
        <dbReference type="ChEBI" id="CHEBI:15377"/>
        <dbReference type="ChEBI" id="CHEBI:15378"/>
        <dbReference type="ChEBI" id="CHEBI:15740"/>
        <dbReference type="ChEBI" id="CHEBI:37565"/>
        <dbReference type="ChEBI" id="CHEBI:58462"/>
        <dbReference type="EC" id="3.5.4.16"/>
    </reaction>
</comment>
<dbReference type="Gene3D" id="3.30.1130.10">
    <property type="match status" value="1"/>
</dbReference>
<evidence type="ECO:0000313" key="6">
    <source>
        <dbReference type="EMBL" id="VAW14324.1"/>
    </source>
</evidence>
<evidence type="ECO:0000256" key="2">
    <source>
        <dbReference type="ARBA" id="ARBA00005080"/>
    </source>
</evidence>
<protein>
    <recommendedName>
        <fullName evidence="3">GTP cyclohydrolase I</fullName>
        <ecNumber evidence="3">3.5.4.16</ecNumber>
    </recommendedName>
</protein>
<dbReference type="UniPathway" id="UPA00848">
    <property type="reaction ID" value="UER00151"/>
</dbReference>
<organism evidence="6">
    <name type="scientific">hydrothermal vent metagenome</name>
    <dbReference type="NCBI Taxonomy" id="652676"/>
    <lineage>
        <taxon>unclassified sequences</taxon>
        <taxon>metagenomes</taxon>
        <taxon>ecological metagenomes</taxon>
    </lineage>
</organism>
<dbReference type="InterPro" id="IPR043133">
    <property type="entry name" value="GTP-CH-I_C/QueF"/>
</dbReference>
<evidence type="ECO:0000256" key="1">
    <source>
        <dbReference type="ARBA" id="ARBA00001052"/>
    </source>
</evidence>
<dbReference type="GO" id="GO:0008270">
    <property type="term" value="F:zinc ion binding"/>
    <property type="evidence" value="ECO:0007669"/>
    <property type="project" value="TreeGrafter"/>
</dbReference>
<sequence length="151" mass="17117">KAFEFLTKGYHEDVEKIINQALFESDNDEMIIVKDIELYSLCEHHLLPFFGKCHVGYIPNGKIIGLSKVARIVDVFGRRLQVQENLTKQIAETLLKYTNARGVAVVIEAKHLCMMMRGVEKQNSSMKTSCMLGSFRSELSTRSEFLSLISG</sequence>
<dbReference type="PANTHER" id="PTHR11109">
    <property type="entry name" value="GTP CYCLOHYDROLASE I"/>
    <property type="match status" value="1"/>
</dbReference>
<dbReference type="NCBIfam" id="TIGR00063">
    <property type="entry name" value="folE"/>
    <property type="match status" value="1"/>
</dbReference>
<comment type="pathway">
    <text evidence="2">Cofactor biosynthesis; 7,8-dihydroneopterin triphosphate biosynthesis; 7,8-dihydroneopterin triphosphate from GTP: step 1/1.</text>
</comment>
<evidence type="ECO:0000259" key="5">
    <source>
        <dbReference type="Pfam" id="PF01227"/>
    </source>
</evidence>
<dbReference type="EMBL" id="UOEN01000212">
    <property type="protein sequence ID" value="VAW14324.1"/>
    <property type="molecule type" value="Genomic_DNA"/>
</dbReference>
<dbReference type="InterPro" id="IPR018234">
    <property type="entry name" value="GTP_CycHdrlase_I_CS"/>
</dbReference>
<dbReference type="InterPro" id="IPR020602">
    <property type="entry name" value="GTP_CycHdrlase_I_dom"/>
</dbReference>
<keyword evidence="4 6" id="KW-0378">Hydrolase</keyword>
<dbReference type="InterPro" id="IPR001474">
    <property type="entry name" value="GTP_CycHdrlase_I"/>
</dbReference>
<dbReference type="GO" id="GO:0046654">
    <property type="term" value="P:tetrahydrofolate biosynthetic process"/>
    <property type="evidence" value="ECO:0007669"/>
    <property type="project" value="InterPro"/>
</dbReference>
<gene>
    <name evidence="6" type="ORF">MNBD_BACTEROID05-40</name>
</gene>
<dbReference type="Pfam" id="PF01227">
    <property type="entry name" value="GTP_cyclohydroI"/>
    <property type="match status" value="1"/>
</dbReference>
<name>A0A3B0U0K2_9ZZZZ</name>
<dbReference type="GO" id="GO:0003934">
    <property type="term" value="F:GTP cyclohydrolase I activity"/>
    <property type="evidence" value="ECO:0007669"/>
    <property type="project" value="UniProtKB-EC"/>
</dbReference>
<dbReference type="FunFam" id="3.30.1130.10:FF:000001">
    <property type="entry name" value="GTP cyclohydrolase 1"/>
    <property type="match status" value="1"/>
</dbReference>
<dbReference type="EC" id="3.5.4.16" evidence="3"/>